<keyword evidence="1" id="KW-0472">Membrane</keyword>
<keyword evidence="3" id="KW-1185">Reference proteome</keyword>
<dbReference type="EMBL" id="AAXG02000028">
    <property type="protein sequence ID" value="EDM99284.1"/>
    <property type="molecule type" value="Genomic_DNA"/>
</dbReference>
<gene>
    <name evidence="2" type="ORF">BACCAP_03213</name>
</gene>
<keyword evidence="1" id="KW-0812">Transmembrane</keyword>
<feature type="transmembrane region" description="Helical" evidence="1">
    <location>
        <begin position="127"/>
        <end position="145"/>
    </location>
</feature>
<feature type="transmembrane region" description="Helical" evidence="1">
    <location>
        <begin position="66"/>
        <end position="88"/>
    </location>
</feature>
<organism evidence="2 3">
    <name type="scientific">Pseudoflavonifractor capillosus ATCC 29799</name>
    <dbReference type="NCBI Taxonomy" id="411467"/>
    <lineage>
        <taxon>Bacteria</taxon>
        <taxon>Bacillati</taxon>
        <taxon>Bacillota</taxon>
        <taxon>Clostridia</taxon>
        <taxon>Eubacteriales</taxon>
        <taxon>Oscillospiraceae</taxon>
        <taxon>Pseudoflavonifractor</taxon>
    </lineage>
</organism>
<keyword evidence="1" id="KW-1133">Transmembrane helix</keyword>
<dbReference type="AlphaFoldDB" id="A6NYB4"/>
<sequence>MMEALSVVIVLAFLYAIICVPVGIFNLKLFQAINGTKCTGLNFLKAFIPLYNITFARKLAYGKVPVFNVLLALCALLFVFRVSALILVSSFPILVVYSSLIMIACLALYWLLYIVNCVDFCRMLNRGVVTTLCGIVVPPIGYYMLSTQVMGYFRSVEDTVSGRFGD</sequence>
<dbReference type="STRING" id="411467.BACCAP_03213"/>
<reference evidence="2 3" key="1">
    <citation type="submission" date="2007-04" db="EMBL/GenBank/DDBJ databases">
        <authorList>
            <person name="Fulton L."/>
            <person name="Clifton S."/>
            <person name="Fulton B."/>
            <person name="Xu J."/>
            <person name="Minx P."/>
            <person name="Pepin K.H."/>
            <person name="Johnson M."/>
            <person name="Thiruvilangam P."/>
            <person name="Bhonagiri V."/>
            <person name="Nash W.E."/>
            <person name="Mardis E.R."/>
            <person name="Wilson R.K."/>
        </authorList>
    </citation>
    <scope>NUCLEOTIDE SEQUENCE [LARGE SCALE GENOMIC DNA]</scope>
    <source>
        <strain evidence="2 3">ATCC 29799</strain>
    </source>
</reference>
<evidence type="ECO:0000313" key="3">
    <source>
        <dbReference type="Proteomes" id="UP000003639"/>
    </source>
</evidence>
<proteinExistence type="predicted"/>
<evidence type="ECO:0000313" key="2">
    <source>
        <dbReference type="EMBL" id="EDM99284.1"/>
    </source>
</evidence>
<evidence type="ECO:0000256" key="1">
    <source>
        <dbReference type="SAM" id="Phobius"/>
    </source>
</evidence>
<reference evidence="2 3" key="2">
    <citation type="submission" date="2007-06" db="EMBL/GenBank/DDBJ databases">
        <title>Draft genome sequence of Pseudoflavonifractor capillosus ATCC 29799.</title>
        <authorList>
            <person name="Sudarsanam P."/>
            <person name="Ley R."/>
            <person name="Guruge J."/>
            <person name="Turnbaugh P.J."/>
            <person name="Mahowald M."/>
            <person name="Liep D."/>
            <person name="Gordon J."/>
        </authorList>
    </citation>
    <scope>NUCLEOTIDE SEQUENCE [LARGE SCALE GENOMIC DNA]</scope>
    <source>
        <strain evidence="2 3">ATCC 29799</strain>
    </source>
</reference>
<name>A6NYB4_9FIRM</name>
<dbReference type="Proteomes" id="UP000003639">
    <property type="component" value="Unassembled WGS sequence"/>
</dbReference>
<dbReference type="RefSeq" id="WP_006573721.1">
    <property type="nucleotide sequence ID" value="NZ_AAXG02000028.1"/>
</dbReference>
<protein>
    <submittedName>
        <fullName evidence="2">Uncharacterized protein</fullName>
    </submittedName>
</protein>
<feature type="transmembrane region" description="Helical" evidence="1">
    <location>
        <begin position="94"/>
        <end position="115"/>
    </location>
</feature>
<accession>A6NYB4</accession>
<comment type="caution">
    <text evidence="2">The sequence shown here is derived from an EMBL/GenBank/DDBJ whole genome shotgun (WGS) entry which is preliminary data.</text>
</comment>
<feature type="transmembrane region" description="Helical" evidence="1">
    <location>
        <begin position="6"/>
        <end position="27"/>
    </location>
</feature>